<dbReference type="PANTHER" id="PTHR30405:SF11">
    <property type="entry name" value="RNA-GUIDED DNA ENDONUCLEASE RV2885C-RELATED"/>
    <property type="match status" value="1"/>
</dbReference>
<comment type="caution">
    <text evidence="11">The sequence shown here is derived from an EMBL/GenBank/DDBJ whole genome shotgun (WGS) entry which is preliminary data.</text>
</comment>
<evidence type="ECO:0000259" key="8">
    <source>
        <dbReference type="Pfam" id="PF01385"/>
    </source>
</evidence>
<dbReference type="InterPro" id="IPR010095">
    <property type="entry name" value="Cas12f1-like_TNB"/>
</dbReference>
<comment type="similarity">
    <text evidence="2">In the N-terminal section; belongs to the transposase 2 family.</text>
</comment>
<dbReference type="PANTHER" id="PTHR30405">
    <property type="entry name" value="TRANSPOSASE"/>
    <property type="match status" value="1"/>
</dbReference>
<feature type="domain" description="Probable transposase IS891/IS1136/IS1341" evidence="8">
    <location>
        <begin position="164"/>
        <end position="278"/>
    </location>
</feature>
<dbReference type="Pfam" id="PF12323">
    <property type="entry name" value="HTH_OrfB_IS605"/>
    <property type="match status" value="1"/>
</dbReference>
<evidence type="ECO:0000256" key="4">
    <source>
        <dbReference type="ARBA" id="ARBA00022723"/>
    </source>
</evidence>
<evidence type="ECO:0000313" key="11">
    <source>
        <dbReference type="EMBL" id="KKN41377.1"/>
    </source>
</evidence>
<dbReference type="GO" id="GO:0006310">
    <property type="term" value="P:DNA recombination"/>
    <property type="evidence" value="ECO:0007669"/>
    <property type="project" value="UniProtKB-KW"/>
</dbReference>
<evidence type="ECO:0000256" key="2">
    <source>
        <dbReference type="ARBA" id="ARBA00011044"/>
    </source>
</evidence>
<dbReference type="Pfam" id="PF01385">
    <property type="entry name" value="OrfB_IS605"/>
    <property type="match status" value="1"/>
</dbReference>
<organism evidence="11">
    <name type="scientific">marine sediment metagenome</name>
    <dbReference type="NCBI Taxonomy" id="412755"/>
    <lineage>
        <taxon>unclassified sequences</taxon>
        <taxon>metagenomes</taxon>
        <taxon>ecological metagenomes</taxon>
    </lineage>
</organism>
<keyword evidence="7" id="KW-0233">DNA recombination</keyword>
<feature type="domain" description="Transposase putative helix-turn-helix" evidence="10">
    <location>
        <begin position="1"/>
        <end position="48"/>
    </location>
</feature>
<gene>
    <name evidence="11" type="ORF">LCGC14_0723980</name>
</gene>
<evidence type="ECO:0000256" key="1">
    <source>
        <dbReference type="ARBA" id="ARBA00008761"/>
    </source>
</evidence>
<protein>
    <recommendedName>
        <fullName evidence="12">Transposase IS891/IS1136/IS1341 domain-containing protein</fullName>
    </recommendedName>
</protein>
<evidence type="ECO:0000256" key="3">
    <source>
        <dbReference type="ARBA" id="ARBA00022578"/>
    </source>
</evidence>
<evidence type="ECO:0000256" key="6">
    <source>
        <dbReference type="ARBA" id="ARBA00023125"/>
    </source>
</evidence>
<accession>A0A0F9QWI7</accession>
<name>A0A0F9QWI7_9ZZZZ</name>
<keyword evidence="5" id="KW-0862">Zinc</keyword>
<sequence>MRIIRAHNIRLKPNNRQASHLWKACGVARFCYNWGLAEWKRQYEAGEKPSGYSLRRKFNSIKRQEFPFVMDVTKCAADQPFVNLGRAFRNFFRNVKAGKPPGYPRFKRRSVRGSFYVSNDRIRFNGCRVNIPKLGWVRTQEPLRYEGRILLAVITHVGNHWFCSIQVEIETPNVKAIGPIIGVDVGIKELAVTSDGRVFQNPRALRAAAKRTRLLQKAVSRKPKGSQNRRKATQRLQLHHYRVACIRADAIHKATTAITKGVGRIVLEDLNVKGMMQNRRLSKALADASLGELHRQIIYKAEQLGIEIIRANRFYPSSKTCSGCGAVKDVLTLGERIYKCSECSLEIDRDLNAAINLRNLAAD</sequence>
<feature type="domain" description="Cas12f1-like TNB" evidence="9">
    <location>
        <begin position="291"/>
        <end position="357"/>
    </location>
</feature>
<dbReference type="InterPro" id="IPR051399">
    <property type="entry name" value="RNA-guided_DNA_endo/Transpos"/>
</dbReference>
<reference evidence="11" key="1">
    <citation type="journal article" date="2015" name="Nature">
        <title>Complex archaea that bridge the gap between prokaryotes and eukaryotes.</title>
        <authorList>
            <person name="Spang A."/>
            <person name="Saw J.H."/>
            <person name="Jorgensen S.L."/>
            <person name="Zaremba-Niedzwiedzka K."/>
            <person name="Martijn J."/>
            <person name="Lind A.E."/>
            <person name="van Eijk R."/>
            <person name="Schleper C."/>
            <person name="Guy L."/>
            <person name="Ettema T.J."/>
        </authorList>
    </citation>
    <scope>NUCLEOTIDE SEQUENCE</scope>
</reference>
<dbReference type="GO" id="GO:0046872">
    <property type="term" value="F:metal ion binding"/>
    <property type="evidence" value="ECO:0007669"/>
    <property type="project" value="UniProtKB-KW"/>
</dbReference>
<dbReference type="NCBIfam" id="NF040570">
    <property type="entry name" value="guided_TnpB"/>
    <property type="match status" value="1"/>
</dbReference>
<dbReference type="InterPro" id="IPR021027">
    <property type="entry name" value="Transposase_put_HTH"/>
</dbReference>
<dbReference type="Pfam" id="PF07282">
    <property type="entry name" value="Cas12f1-like_TNB"/>
    <property type="match status" value="1"/>
</dbReference>
<keyword evidence="3" id="KW-0815">Transposition</keyword>
<dbReference type="AlphaFoldDB" id="A0A0F9QWI7"/>
<evidence type="ECO:0000256" key="7">
    <source>
        <dbReference type="ARBA" id="ARBA00023172"/>
    </source>
</evidence>
<evidence type="ECO:0000259" key="9">
    <source>
        <dbReference type="Pfam" id="PF07282"/>
    </source>
</evidence>
<keyword evidence="6" id="KW-0238">DNA-binding</keyword>
<proteinExistence type="inferred from homology"/>
<dbReference type="GO" id="GO:0003677">
    <property type="term" value="F:DNA binding"/>
    <property type="evidence" value="ECO:0007669"/>
    <property type="project" value="UniProtKB-KW"/>
</dbReference>
<evidence type="ECO:0000259" key="10">
    <source>
        <dbReference type="Pfam" id="PF12323"/>
    </source>
</evidence>
<dbReference type="EMBL" id="LAZR01001651">
    <property type="protein sequence ID" value="KKN41377.1"/>
    <property type="molecule type" value="Genomic_DNA"/>
</dbReference>
<dbReference type="GO" id="GO:0032196">
    <property type="term" value="P:transposition"/>
    <property type="evidence" value="ECO:0007669"/>
    <property type="project" value="UniProtKB-KW"/>
</dbReference>
<comment type="similarity">
    <text evidence="1">In the C-terminal section; belongs to the transposase 35 family.</text>
</comment>
<evidence type="ECO:0008006" key="12">
    <source>
        <dbReference type="Google" id="ProtNLM"/>
    </source>
</evidence>
<evidence type="ECO:0000256" key="5">
    <source>
        <dbReference type="ARBA" id="ARBA00022833"/>
    </source>
</evidence>
<keyword evidence="4" id="KW-0479">Metal-binding</keyword>
<dbReference type="NCBIfam" id="TIGR01766">
    <property type="entry name" value="IS200/IS605 family accessory protein TnpB-like domain"/>
    <property type="match status" value="1"/>
</dbReference>
<dbReference type="InterPro" id="IPR001959">
    <property type="entry name" value="Transposase"/>
</dbReference>